<dbReference type="OrthoDB" id="3071532at2759"/>
<evidence type="ECO:0000256" key="1">
    <source>
        <dbReference type="SAM" id="MobiDB-lite"/>
    </source>
</evidence>
<organism evidence="2 3">
    <name type="scientific">Pleurotus eryngii</name>
    <name type="common">Boletus of the steppes</name>
    <dbReference type="NCBI Taxonomy" id="5323"/>
    <lineage>
        <taxon>Eukaryota</taxon>
        <taxon>Fungi</taxon>
        <taxon>Dikarya</taxon>
        <taxon>Basidiomycota</taxon>
        <taxon>Agaricomycotina</taxon>
        <taxon>Agaricomycetes</taxon>
        <taxon>Agaricomycetidae</taxon>
        <taxon>Agaricales</taxon>
        <taxon>Pleurotineae</taxon>
        <taxon>Pleurotaceae</taxon>
        <taxon>Pleurotus</taxon>
    </lineage>
</organism>
<protein>
    <submittedName>
        <fullName evidence="2">Uncharacterized protein</fullName>
    </submittedName>
</protein>
<accession>A0A9P5ZW70</accession>
<comment type="caution">
    <text evidence="2">The sequence shown here is derived from an EMBL/GenBank/DDBJ whole genome shotgun (WGS) entry which is preliminary data.</text>
</comment>
<evidence type="ECO:0000313" key="3">
    <source>
        <dbReference type="Proteomes" id="UP000807025"/>
    </source>
</evidence>
<feature type="compositionally biased region" description="Basic residues" evidence="1">
    <location>
        <begin position="1"/>
        <end position="10"/>
    </location>
</feature>
<dbReference type="EMBL" id="MU154593">
    <property type="protein sequence ID" value="KAF9492901.1"/>
    <property type="molecule type" value="Genomic_DNA"/>
</dbReference>
<keyword evidence="3" id="KW-1185">Reference proteome</keyword>
<reference evidence="2" key="1">
    <citation type="submission" date="2020-11" db="EMBL/GenBank/DDBJ databases">
        <authorList>
            <consortium name="DOE Joint Genome Institute"/>
            <person name="Ahrendt S."/>
            <person name="Riley R."/>
            <person name="Andreopoulos W."/>
            <person name="Labutti K."/>
            <person name="Pangilinan J."/>
            <person name="Ruiz-Duenas F.J."/>
            <person name="Barrasa J.M."/>
            <person name="Sanchez-Garcia M."/>
            <person name="Camarero S."/>
            <person name="Miyauchi S."/>
            <person name="Serrano A."/>
            <person name="Linde D."/>
            <person name="Babiker R."/>
            <person name="Drula E."/>
            <person name="Ayuso-Fernandez I."/>
            <person name="Pacheco R."/>
            <person name="Padilla G."/>
            <person name="Ferreira P."/>
            <person name="Barriuso J."/>
            <person name="Kellner H."/>
            <person name="Castanera R."/>
            <person name="Alfaro M."/>
            <person name="Ramirez L."/>
            <person name="Pisabarro A.G."/>
            <person name="Kuo A."/>
            <person name="Tritt A."/>
            <person name="Lipzen A."/>
            <person name="He G."/>
            <person name="Yan M."/>
            <person name="Ng V."/>
            <person name="Cullen D."/>
            <person name="Martin F."/>
            <person name="Rosso M.-N."/>
            <person name="Henrissat B."/>
            <person name="Hibbett D."/>
            <person name="Martinez A.T."/>
            <person name="Grigoriev I.V."/>
        </authorList>
    </citation>
    <scope>NUCLEOTIDE SEQUENCE</scope>
    <source>
        <strain evidence="2">ATCC 90797</strain>
    </source>
</reference>
<feature type="region of interest" description="Disordered" evidence="1">
    <location>
        <begin position="1"/>
        <end position="79"/>
    </location>
</feature>
<feature type="compositionally biased region" description="Basic and acidic residues" evidence="1">
    <location>
        <begin position="104"/>
        <end position="118"/>
    </location>
</feature>
<sequence length="487" mass="53421">MSSTRRRRSGHPGYGFPATKDDEEGSSEYTQRPSSGFPPSAPATQSRPISPTIFPFGQRHRLNTNPSTTPGSTSPHNNYKQFASAFYTVNSKYRITWERRSPRVERTRTHYNTEDESKPPTPTPGSTPSSSQHGPFLASPMNMAWHASTGRHDLSQRQLVLLKEMLNNVLNVGGAVIAEVARGSLTMCKRSCQEEEKQLLGNDWAKGSAALFKERLPGEVPTKILDLSNPRWCYTDTEVRSDFDGLPAVLEPPKITTLVPSGLAFPLAPKFDIKHDTRFLRGCHYTTPHKPETLPLLEARLSRIVAPPQVSPRCLLDDKYEYDDLEGMIQLKPGIPFTYGMPNSNLLLTIACLHTPALMAEYGSDGLRAISLLDNLHQLTFGCKGNPGNNQPDILPIYRLKGNGEGSGCFMPAVQNDTSPACVTFKNPLGNSEGGDGEELTADLRSGEQMVGQRGSYLPSKAGIRLADLAAWSEDQGGGLGAVDRWQ</sequence>
<feature type="compositionally biased region" description="Low complexity" evidence="1">
    <location>
        <begin position="63"/>
        <end position="78"/>
    </location>
</feature>
<feature type="region of interest" description="Disordered" evidence="1">
    <location>
        <begin position="104"/>
        <end position="138"/>
    </location>
</feature>
<gene>
    <name evidence="2" type="ORF">BDN71DRAFT_1432845</name>
</gene>
<dbReference type="AlphaFoldDB" id="A0A9P5ZW70"/>
<proteinExistence type="predicted"/>
<dbReference type="Proteomes" id="UP000807025">
    <property type="component" value="Unassembled WGS sequence"/>
</dbReference>
<name>A0A9P5ZW70_PLEER</name>
<evidence type="ECO:0000313" key="2">
    <source>
        <dbReference type="EMBL" id="KAF9492901.1"/>
    </source>
</evidence>